<proteinExistence type="inferred from homology"/>
<comment type="caution">
    <text evidence="4">The sequence shown here is derived from an EMBL/GenBank/DDBJ whole genome shotgun (WGS) entry which is preliminary data.</text>
</comment>
<dbReference type="Proteomes" id="UP000517252">
    <property type="component" value="Unassembled WGS sequence"/>
</dbReference>
<gene>
    <name evidence="4" type="ORF">TASIC1_0003034200</name>
</gene>
<dbReference type="GO" id="GO:0005737">
    <property type="term" value="C:cytoplasm"/>
    <property type="evidence" value="ECO:0007669"/>
    <property type="project" value="TreeGrafter"/>
</dbReference>
<feature type="domain" description="GATOR2 complex protein MIO zinc-ribbon like" evidence="3">
    <location>
        <begin position="756"/>
        <end position="870"/>
    </location>
</feature>
<dbReference type="InterPro" id="IPR031488">
    <property type="entry name" value="Zn_ribbon_mio"/>
</dbReference>
<accession>A0A6V8QN70</accession>
<feature type="region of interest" description="Disordered" evidence="2">
    <location>
        <begin position="418"/>
        <end position="448"/>
    </location>
</feature>
<dbReference type="Gene3D" id="2.130.10.10">
    <property type="entry name" value="YVTN repeat-like/Quinoprotein amine dehydrogenase"/>
    <property type="match status" value="1"/>
</dbReference>
<dbReference type="OrthoDB" id="341486at2759"/>
<name>A0A6V8QN70_TRIAP</name>
<dbReference type="SUPFAM" id="SSF50978">
    <property type="entry name" value="WD40 repeat-like"/>
    <property type="match status" value="1"/>
</dbReference>
<dbReference type="PANTHER" id="PTHR16453:SF9">
    <property type="entry name" value="GATOR COMPLEX PROTEIN MIOS"/>
    <property type="match status" value="1"/>
</dbReference>
<dbReference type="AlphaFoldDB" id="A0A6V8QN70"/>
<comment type="similarity">
    <text evidence="1">Belongs to the WD repeat mio family.</text>
</comment>
<dbReference type="InterPro" id="IPR036322">
    <property type="entry name" value="WD40_repeat_dom_sf"/>
</dbReference>
<evidence type="ECO:0000256" key="2">
    <source>
        <dbReference type="SAM" id="MobiDB-lite"/>
    </source>
</evidence>
<feature type="compositionally biased region" description="Basic and acidic residues" evidence="2">
    <location>
        <begin position="425"/>
        <end position="434"/>
    </location>
</feature>
<dbReference type="EMBL" id="BLZH01000003">
    <property type="protein sequence ID" value="GFP53964.1"/>
    <property type="molecule type" value="Genomic_DNA"/>
</dbReference>
<dbReference type="GO" id="GO:1904263">
    <property type="term" value="P:positive regulation of TORC1 signaling"/>
    <property type="evidence" value="ECO:0007669"/>
    <property type="project" value="TreeGrafter"/>
</dbReference>
<evidence type="ECO:0000259" key="3">
    <source>
        <dbReference type="Pfam" id="PF17034"/>
    </source>
</evidence>
<organism evidence="4 5">
    <name type="scientific">Trichoderma asperellum</name>
    <name type="common">Filamentous fungus</name>
    <dbReference type="NCBI Taxonomy" id="101201"/>
    <lineage>
        <taxon>Eukaryota</taxon>
        <taxon>Fungi</taxon>
        <taxon>Dikarya</taxon>
        <taxon>Ascomycota</taxon>
        <taxon>Pezizomycotina</taxon>
        <taxon>Sordariomycetes</taxon>
        <taxon>Hypocreomycetidae</taxon>
        <taxon>Hypocreales</taxon>
        <taxon>Hypocreaceae</taxon>
        <taxon>Trichoderma</taxon>
    </lineage>
</organism>
<dbReference type="InterPro" id="IPR037593">
    <property type="entry name" value="MIOS/Sea4"/>
</dbReference>
<evidence type="ECO:0000313" key="4">
    <source>
        <dbReference type="EMBL" id="GFP53964.1"/>
    </source>
</evidence>
<dbReference type="PANTHER" id="PTHR16453">
    <property type="entry name" value="WD40 DOMAIN-CONTAINING PROTEIN MIO FAMILY MEMBER"/>
    <property type="match status" value="1"/>
</dbReference>
<protein>
    <submittedName>
        <fullName evidence="4">SEH-associated protein 4</fullName>
    </submittedName>
</protein>
<sequence>MDRPEPGLVKWSPKASVDSFVHINLQHRVVQLYEPTGHARAGRFDYAKVSRHDDFPPLTTYDWSPENPSLLAVGTGAGIINLLRIDDSSNAYIELGLKMARTCQAVSFNTTGLLAVGLDRVRMDQSLQVWDVNRLSSVVSLGKGFPSNWGSLSEPKRAEPSVSVSSIKFFEDSPNVLVVGIKGQGVRIHDLRAAEEKHSLIRSLRYCRDRRGLLAVLSRNGQLKVLETNKELPSSDAVSHEGPELLKVQRSHEMDVSYRDNSRKNDRIVSFDWVTLGSTALRPRLLVLRANGGFDILEQSSNTADHIFKLVPWQTPHRGLEENTPYQDLMHFETAQASKMLAPIIIEDSLSDVSVFGPDKVNIEASIEKALDPKTPVSVTVEAIDEITSPLPESFHAAETIAEKLRILRNYVREESAIPGSPDEGTPHAKDVKRLMNGRPGSASISSNGIGSCSEIHEALLGTLASSSGLPREAQCVVDHVKLLRAKERYLFDAVTNRNVTSDDPWKRFVWDWIGDAERAADDGGMLFSHMDLSYLGVHAIWTNNLGRNPTTRLSAGAPIPDANQWERSIGSYSLQLISREGNQVPKEKLEIDEAVASKTDPYLRAISSLIATGDWTIIANQASLPLADRAYVAFRNFTDDQLTTWLREQVSRAVKEGDIEAICLTGITDTMVDIFARYVEKFNDFQTATLVMSICAPRYIDDIRCRAWRNAYRAYLQRHRFFFQRTKFEVESTKRSKRDGVPALKPPSRQVALRCVYCDASTSLANHHGAAPLVPSSTMETRNPMLATSINSGVSCPNCGRHLPRCILCYEVVGVPRSDRPEEKEETRMASRFPTFCLRCEHVLHLDHAREWFARHVECPVPECRCRCNFRANPELNYH</sequence>
<evidence type="ECO:0000256" key="1">
    <source>
        <dbReference type="ARBA" id="ARBA00009713"/>
    </source>
</evidence>
<dbReference type="InterPro" id="IPR015943">
    <property type="entry name" value="WD40/YVTN_repeat-like_dom_sf"/>
</dbReference>
<evidence type="ECO:0000313" key="5">
    <source>
        <dbReference type="Proteomes" id="UP000517252"/>
    </source>
</evidence>
<reference evidence="4 5" key="1">
    <citation type="submission" date="2020-07" db="EMBL/GenBank/DDBJ databases">
        <title>Trichoderma asperellum IC-1 whole genome shotgun sequence.</title>
        <authorList>
            <person name="Kanamasa S."/>
            <person name="Takahashi H."/>
        </authorList>
    </citation>
    <scope>NUCLEOTIDE SEQUENCE [LARGE SCALE GENOMIC DNA]</scope>
    <source>
        <strain evidence="4 5">IC-1</strain>
    </source>
</reference>
<dbReference type="Pfam" id="PF17034">
    <property type="entry name" value="zinc_ribbon_16"/>
    <property type="match status" value="1"/>
</dbReference>